<keyword evidence="2" id="KW-0235">DNA replication</keyword>
<feature type="short sequence motif" description="Important for interaction with partner proteins" evidence="2">
    <location>
        <begin position="275"/>
        <end position="280"/>
    </location>
</feature>
<feature type="compositionally biased region" description="Gly residues" evidence="4">
    <location>
        <begin position="236"/>
        <end position="245"/>
    </location>
</feature>
<comment type="function">
    <text evidence="2">Plays an important role in DNA replication, recombination and repair. Binds to ssDNA and to an array of partner proteins to recruit them to their sites of action during DNA metabolism.</text>
</comment>
<evidence type="ECO:0000313" key="5">
    <source>
        <dbReference type="EMBL" id="RIH89544.1"/>
    </source>
</evidence>
<evidence type="ECO:0000256" key="3">
    <source>
        <dbReference type="RuleBase" id="RU000524"/>
    </source>
</evidence>
<comment type="caution">
    <text evidence="5">The sequence shown here is derived from an EMBL/GenBank/DDBJ whole genome shotgun (WGS) entry which is preliminary data.</text>
</comment>
<name>A0A399EY97_9DEIN</name>
<dbReference type="PANTHER" id="PTHR10302">
    <property type="entry name" value="SINGLE-STRANDED DNA-BINDING PROTEIN"/>
    <property type="match status" value="1"/>
</dbReference>
<dbReference type="HAMAP" id="MF_00984">
    <property type="entry name" value="SSB"/>
    <property type="match status" value="2"/>
</dbReference>
<feature type="region of interest" description="Disordered" evidence="4">
    <location>
        <begin position="232"/>
        <end position="280"/>
    </location>
</feature>
<dbReference type="RefSeq" id="WP_027892583.1">
    <property type="nucleotide sequence ID" value="NZ_QXDL01000019.1"/>
</dbReference>
<dbReference type="InterPro" id="IPR012340">
    <property type="entry name" value="NA-bd_OB-fold"/>
</dbReference>
<dbReference type="Gene3D" id="2.40.50.140">
    <property type="entry name" value="Nucleic acid-binding proteins"/>
    <property type="match status" value="2"/>
</dbReference>
<dbReference type="GO" id="GO:0006281">
    <property type="term" value="P:DNA repair"/>
    <property type="evidence" value="ECO:0007669"/>
    <property type="project" value="UniProtKB-UniRule"/>
</dbReference>
<dbReference type="EMBL" id="QXDL01000019">
    <property type="protein sequence ID" value="RIH89544.1"/>
    <property type="molecule type" value="Genomic_DNA"/>
</dbReference>
<evidence type="ECO:0000256" key="4">
    <source>
        <dbReference type="SAM" id="MobiDB-lite"/>
    </source>
</evidence>
<keyword evidence="2" id="KW-0234">DNA repair</keyword>
<dbReference type="GO" id="GO:0006260">
    <property type="term" value="P:DNA replication"/>
    <property type="evidence" value="ECO:0007669"/>
    <property type="project" value="UniProtKB-UniRule"/>
</dbReference>
<feature type="compositionally biased region" description="Acidic residues" evidence="4">
    <location>
        <begin position="266"/>
        <end position="280"/>
    </location>
</feature>
<keyword evidence="1 2" id="KW-0238">DNA-binding</keyword>
<gene>
    <name evidence="5" type="primary">ssb_2</name>
    <name evidence="5" type="ORF">Mterra_00755</name>
</gene>
<dbReference type="GO" id="GO:0003697">
    <property type="term" value="F:single-stranded DNA binding"/>
    <property type="evidence" value="ECO:0007669"/>
    <property type="project" value="UniProtKB-UniRule"/>
</dbReference>
<accession>A0A399EY97</accession>
<dbReference type="PROSITE" id="PS50935">
    <property type="entry name" value="SSB"/>
    <property type="match status" value="2"/>
</dbReference>
<proteinExistence type="inferred from homology"/>
<reference evidence="5 6" key="1">
    <citation type="submission" date="2018-08" db="EMBL/GenBank/DDBJ databases">
        <title>Meiothermus terrae DSM 26712 genome sequencing project.</title>
        <authorList>
            <person name="Da Costa M.S."/>
            <person name="Albuquerque L."/>
            <person name="Raposo P."/>
            <person name="Froufe H.J.C."/>
            <person name="Barroso C.S."/>
            <person name="Egas C."/>
        </authorList>
    </citation>
    <scope>NUCLEOTIDE SEQUENCE [LARGE SCALE GENOMIC DNA]</scope>
    <source>
        <strain evidence="5 6">DSM 26712</strain>
    </source>
</reference>
<keyword evidence="2" id="KW-0233">DNA recombination</keyword>
<dbReference type="CDD" id="cd04496">
    <property type="entry name" value="SSB_OBF"/>
    <property type="match status" value="2"/>
</dbReference>
<dbReference type="NCBIfam" id="TIGR00621">
    <property type="entry name" value="ssb"/>
    <property type="match status" value="2"/>
</dbReference>
<organism evidence="5 6">
    <name type="scientific">Calidithermus terrae</name>
    <dbReference type="NCBI Taxonomy" id="1408545"/>
    <lineage>
        <taxon>Bacteria</taxon>
        <taxon>Thermotogati</taxon>
        <taxon>Deinococcota</taxon>
        <taxon>Deinococci</taxon>
        <taxon>Thermales</taxon>
        <taxon>Thermaceae</taxon>
        <taxon>Calidithermus</taxon>
    </lineage>
</organism>
<dbReference type="InterPro" id="IPR000424">
    <property type="entry name" value="Primosome_PriB/ssb"/>
</dbReference>
<evidence type="ECO:0000313" key="6">
    <source>
        <dbReference type="Proteomes" id="UP000265715"/>
    </source>
</evidence>
<dbReference type="SUPFAM" id="SSF50249">
    <property type="entry name" value="Nucleic acid-binding proteins"/>
    <property type="match status" value="2"/>
</dbReference>
<dbReference type="AlphaFoldDB" id="A0A399EY97"/>
<keyword evidence="2" id="KW-0227">DNA damage</keyword>
<protein>
    <recommendedName>
        <fullName evidence="2 3">Single-stranded DNA-binding protein</fullName>
        <shortName evidence="2">SSB</shortName>
    </recommendedName>
</protein>
<dbReference type="InterPro" id="IPR011344">
    <property type="entry name" value="ssDNA-bd"/>
</dbReference>
<dbReference type="Proteomes" id="UP000265715">
    <property type="component" value="Unassembled WGS sequence"/>
</dbReference>
<dbReference type="PANTHER" id="PTHR10302:SF27">
    <property type="entry name" value="SINGLE-STRANDED DNA-BINDING PROTEIN"/>
    <property type="match status" value="1"/>
</dbReference>
<evidence type="ECO:0000256" key="1">
    <source>
        <dbReference type="ARBA" id="ARBA00023125"/>
    </source>
</evidence>
<evidence type="ECO:0000256" key="2">
    <source>
        <dbReference type="HAMAP-Rule" id="MF_00984"/>
    </source>
</evidence>
<dbReference type="GO" id="GO:0006310">
    <property type="term" value="P:DNA recombination"/>
    <property type="evidence" value="ECO:0007669"/>
    <property type="project" value="UniProtKB-UniRule"/>
</dbReference>
<sequence>MARGLNRVTLVGTLTQDPEMRYTPGGLAVLELNLGGNDIITDESGSTRELAWYHRVKLLGKSAEFWGDSLKAGTALFVEGKLEYRSWEQDGQKKSSLDIKADRLEVVNLEGKRGELTVTDARGQHRLREGLNHVMLVGNLTRDPELRYTPQGTAVTRFSLAVNERLMTRQGEQEKVHYVEGQAWRDLAEWAAEFKKGDGAFVIGRLVNDSWTSSTGERRYTTRVEASRLERLARGTGNGGAGSLGGAEREKAAAPARGRTSKVDIDEGLEDFPPEEDLPF</sequence>
<dbReference type="Pfam" id="PF00436">
    <property type="entry name" value="SSB"/>
    <property type="match status" value="2"/>
</dbReference>
<dbReference type="GO" id="GO:0009295">
    <property type="term" value="C:nucleoid"/>
    <property type="evidence" value="ECO:0007669"/>
    <property type="project" value="TreeGrafter"/>
</dbReference>
<comment type="caution">
    <text evidence="2">Lacks conserved residue(s) required for the propagation of feature annotation.</text>
</comment>
<keyword evidence="6" id="KW-1185">Reference proteome</keyword>
<dbReference type="OrthoDB" id="9809878at2"/>